<name>A0A167CXX0_COLIC</name>
<proteinExistence type="predicted"/>
<evidence type="ECO:0000313" key="1">
    <source>
        <dbReference type="EMBL" id="KZL83163.1"/>
    </source>
</evidence>
<sequence>MWAGLASGPGGCARPRLHRQPASRRISFFCLGALLRSLRAPLTATAQAHPASKYIIPPVHGGRPTNRDNTLPNVFCRLGPTLASLGTD</sequence>
<protein>
    <submittedName>
        <fullName evidence="1">Uncharacterized protein</fullName>
    </submittedName>
</protein>
<gene>
    <name evidence="1" type="ORF">CI238_04502</name>
</gene>
<comment type="caution">
    <text evidence="1">The sequence shown here is derived from an EMBL/GenBank/DDBJ whole genome shotgun (WGS) entry which is preliminary data.</text>
</comment>
<organism evidence="1 2">
    <name type="scientific">Colletotrichum incanum</name>
    <name type="common">Soybean anthracnose fungus</name>
    <dbReference type="NCBI Taxonomy" id="1573173"/>
    <lineage>
        <taxon>Eukaryota</taxon>
        <taxon>Fungi</taxon>
        <taxon>Dikarya</taxon>
        <taxon>Ascomycota</taxon>
        <taxon>Pezizomycotina</taxon>
        <taxon>Sordariomycetes</taxon>
        <taxon>Hypocreomycetidae</taxon>
        <taxon>Glomerellales</taxon>
        <taxon>Glomerellaceae</taxon>
        <taxon>Colletotrichum</taxon>
        <taxon>Colletotrichum spaethianum species complex</taxon>
    </lineage>
</organism>
<evidence type="ECO:0000313" key="2">
    <source>
        <dbReference type="Proteomes" id="UP000076584"/>
    </source>
</evidence>
<keyword evidence="2" id="KW-1185">Reference proteome</keyword>
<dbReference type="EMBL" id="LFIW01001200">
    <property type="protein sequence ID" value="KZL83163.1"/>
    <property type="molecule type" value="Genomic_DNA"/>
</dbReference>
<accession>A0A167CXX0</accession>
<reference evidence="1 2" key="1">
    <citation type="submission" date="2015-06" db="EMBL/GenBank/DDBJ databases">
        <title>Survival trade-offs in plant roots during colonization by closely related pathogenic and mutualistic fungi.</title>
        <authorList>
            <person name="Hacquard S."/>
            <person name="Kracher B."/>
            <person name="Hiruma K."/>
            <person name="Weinman A."/>
            <person name="Muench P."/>
            <person name="Garrido Oter R."/>
            <person name="Ver Loren van Themaat E."/>
            <person name="Dallerey J.-F."/>
            <person name="Damm U."/>
            <person name="Henrissat B."/>
            <person name="Lespinet O."/>
            <person name="Thon M."/>
            <person name="Kemen E."/>
            <person name="McHardy A.C."/>
            <person name="Schulze-Lefert P."/>
            <person name="O'Connell R.J."/>
        </authorList>
    </citation>
    <scope>NUCLEOTIDE SEQUENCE [LARGE SCALE GENOMIC DNA]</scope>
    <source>
        <strain evidence="1 2">MAFF 238704</strain>
    </source>
</reference>
<dbReference type="AlphaFoldDB" id="A0A167CXX0"/>
<dbReference type="Proteomes" id="UP000076584">
    <property type="component" value="Unassembled WGS sequence"/>
</dbReference>